<proteinExistence type="predicted"/>
<protein>
    <submittedName>
        <fullName evidence="1">Uncharacterized protein</fullName>
    </submittedName>
</protein>
<dbReference type="EMBL" id="MN740291">
    <property type="protein sequence ID" value="QHT98240.1"/>
    <property type="molecule type" value="Genomic_DNA"/>
</dbReference>
<evidence type="ECO:0000313" key="1">
    <source>
        <dbReference type="EMBL" id="QHT98240.1"/>
    </source>
</evidence>
<accession>A0A6C0J0A1</accession>
<reference evidence="1" key="1">
    <citation type="journal article" date="2020" name="Nature">
        <title>Giant virus diversity and host interactions through global metagenomics.</title>
        <authorList>
            <person name="Schulz F."/>
            <person name="Roux S."/>
            <person name="Paez-Espino D."/>
            <person name="Jungbluth S."/>
            <person name="Walsh D.A."/>
            <person name="Denef V.J."/>
            <person name="McMahon K.D."/>
            <person name="Konstantinidis K.T."/>
            <person name="Eloe-Fadrosh E.A."/>
            <person name="Kyrpides N.C."/>
            <person name="Woyke T."/>
        </authorList>
    </citation>
    <scope>NUCLEOTIDE SEQUENCE</scope>
    <source>
        <strain evidence="1">GVMAG-M-3300025626-8</strain>
    </source>
</reference>
<organism evidence="1">
    <name type="scientific">viral metagenome</name>
    <dbReference type="NCBI Taxonomy" id="1070528"/>
    <lineage>
        <taxon>unclassified sequences</taxon>
        <taxon>metagenomes</taxon>
        <taxon>organismal metagenomes</taxon>
    </lineage>
</organism>
<dbReference type="AlphaFoldDB" id="A0A6C0J0A1"/>
<name>A0A6C0J0A1_9ZZZZ</name>
<sequence length="112" mass="13208">MQDAVAMQEFSKITTKFLSKRPICESICVFNDLLREEQIKRNAHISCLPFDVFFQIMYMVEGSNENIYRNVLKYVNVVAHNMLCNRLMRKGNCNREKCRFAPCVFKSLKTQE</sequence>